<keyword evidence="1" id="KW-0812">Transmembrane</keyword>
<dbReference type="AlphaFoldDB" id="A0A917LFF2"/>
<comment type="caution">
    <text evidence="2">The sequence shown here is derived from an EMBL/GenBank/DDBJ whole genome shotgun (WGS) entry which is preliminary data.</text>
</comment>
<reference evidence="2" key="2">
    <citation type="submission" date="2020-09" db="EMBL/GenBank/DDBJ databases">
        <authorList>
            <person name="Sun Q."/>
            <person name="Zhou Y."/>
        </authorList>
    </citation>
    <scope>NUCLEOTIDE SEQUENCE</scope>
    <source>
        <strain evidence="2">CGMCC 1.15760</strain>
    </source>
</reference>
<dbReference type="Proteomes" id="UP000616608">
    <property type="component" value="Unassembled WGS sequence"/>
</dbReference>
<proteinExistence type="predicted"/>
<feature type="transmembrane region" description="Helical" evidence="1">
    <location>
        <begin position="36"/>
        <end position="59"/>
    </location>
</feature>
<evidence type="ECO:0000313" key="3">
    <source>
        <dbReference type="Proteomes" id="UP000616608"/>
    </source>
</evidence>
<dbReference type="EMBL" id="BMJT01000003">
    <property type="protein sequence ID" value="GGG18554.1"/>
    <property type="molecule type" value="Genomic_DNA"/>
</dbReference>
<feature type="transmembrane region" description="Helical" evidence="1">
    <location>
        <begin position="71"/>
        <end position="94"/>
    </location>
</feature>
<name>A0A917LFF2_9BACI</name>
<keyword evidence="1" id="KW-0472">Membrane</keyword>
<organism evidence="2 3">
    <name type="scientific">Lysinibacillus alkalisoli</name>
    <dbReference type="NCBI Taxonomy" id="1911548"/>
    <lineage>
        <taxon>Bacteria</taxon>
        <taxon>Bacillati</taxon>
        <taxon>Bacillota</taxon>
        <taxon>Bacilli</taxon>
        <taxon>Bacillales</taxon>
        <taxon>Bacillaceae</taxon>
        <taxon>Lysinibacillus</taxon>
    </lineage>
</organism>
<sequence length="97" mass="11231">MPHVRYFTLLLIGSLLSAYAQHLSEWSIKILPFFSYMHYLTFYTLAGIACFVAIPYVLLRARHRLPTFIVIVYLIIAIFTCLIFSFWSIFVLAMSGS</sequence>
<evidence type="ECO:0000256" key="1">
    <source>
        <dbReference type="SAM" id="Phobius"/>
    </source>
</evidence>
<keyword evidence="3" id="KW-1185">Reference proteome</keyword>
<accession>A0A917LFF2</accession>
<dbReference type="RefSeq" id="WP_188614055.1">
    <property type="nucleotide sequence ID" value="NZ_BMJT01000003.1"/>
</dbReference>
<evidence type="ECO:0000313" key="2">
    <source>
        <dbReference type="EMBL" id="GGG18554.1"/>
    </source>
</evidence>
<reference evidence="2" key="1">
    <citation type="journal article" date="2014" name="Int. J. Syst. Evol. Microbiol.">
        <title>Complete genome sequence of Corynebacterium casei LMG S-19264T (=DSM 44701T), isolated from a smear-ripened cheese.</title>
        <authorList>
            <consortium name="US DOE Joint Genome Institute (JGI-PGF)"/>
            <person name="Walter F."/>
            <person name="Albersmeier A."/>
            <person name="Kalinowski J."/>
            <person name="Ruckert C."/>
        </authorList>
    </citation>
    <scope>NUCLEOTIDE SEQUENCE</scope>
    <source>
        <strain evidence="2">CGMCC 1.15760</strain>
    </source>
</reference>
<protein>
    <submittedName>
        <fullName evidence="2">Uncharacterized protein</fullName>
    </submittedName>
</protein>
<keyword evidence="1" id="KW-1133">Transmembrane helix</keyword>
<gene>
    <name evidence="2" type="ORF">GCM10007425_11300</name>
</gene>